<feature type="domain" description="Disease resistance N-terminal" evidence="8">
    <location>
        <begin position="44"/>
        <end position="110"/>
    </location>
</feature>
<organism evidence="11 12">
    <name type="scientific">Triticum turgidum subsp. durum</name>
    <name type="common">Durum wheat</name>
    <name type="synonym">Triticum durum</name>
    <dbReference type="NCBI Taxonomy" id="4567"/>
    <lineage>
        <taxon>Eukaryota</taxon>
        <taxon>Viridiplantae</taxon>
        <taxon>Streptophyta</taxon>
        <taxon>Embryophyta</taxon>
        <taxon>Tracheophyta</taxon>
        <taxon>Spermatophyta</taxon>
        <taxon>Magnoliopsida</taxon>
        <taxon>Liliopsida</taxon>
        <taxon>Poales</taxon>
        <taxon>Poaceae</taxon>
        <taxon>BOP clade</taxon>
        <taxon>Pooideae</taxon>
        <taxon>Triticodae</taxon>
        <taxon>Triticeae</taxon>
        <taxon>Triticinae</taxon>
        <taxon>Triticum</taxon>
    </lineage>
</organism>
<evidence type="ECO:0000313" key="12">
    <source>
        <dbReference type="Proteomes" id="UP000324705"/>
    </source>
</evidence>
<dbReference type="Gene3D" id="1.10.10.10">
    <property type="entry name" value="Winged helix-like DNA-binding domain superfamily/Winged helix DNA-binding domain"/>
    <property type="match status" value="1"/>
</dbReference>
<comment type="similarity">
    <text evidence="1">Belongs to the disease resistance NB-LRR family.</text>
</comment>
<gene>
    <name evidence="11" type="ORF">TRITD_6Bv1G043920</name>
</gene>
<dbReference type="AlphaFoldDB" id="A0A9R0YHQ2"/>
<dbReference type="InterPro" id="IPR032675">
    <property type="entry name" value="LRR_dom_sf"/>
</dbReference>
<keyword evidence="5" id="KW-0611">Plant defense</keyword>
<dbReference type="Gene3D" id="3.80.10.10">
    <property type="entry name" value="Ribonuclease Inhibitor"/>
    <property type="match status" value="2"/>
</dbReference>
<protein>
    <submittedName>
        <fullName evidence="11">Uncharacterized protein</fullName>
    </submittedName>
</protein>
<dbReference type="PANTHER" id="PTHR36766">
    <property type="entry name" value="PLANT BROAD-SPECTRUM MILDEW RESISTANCE PROTEIN RPW8"/>
    <property type="match status" value="1"/>
</dbReference>
<dbReference type="InterPro" id="IPR042197">
    <property type="entry name" value="Apaf_helical"/>
</dbReference>
<dbReference type="GO" id="GO:0005524">
    <property type="term" value="F:ATP binding"/>
    <property type="evidence" value="ECO:0007669"/>
    <property type="project" value="UniProtKB-KW"/>
</dbReference>
<dbReference type="Proteomes" id="UP000324705">
    <property type="component" value="Chromosome 6B"/>
</dbReference>
<dbReference type="GO" id="GO:0006952">
    <property type="term" value="P:defense response"/>
    <property type="evidence" value="ECO:0007669"/>
    <property type="project" value="UniProtKB-KW"/>
</dbReference>
<feature type="domain" description="R13L1/DRL21-like LRR repeat region" evidence="10">
    <location>
        <begin position="705"/>
        <end position="815"/>
    </location>
</feature>
<evidence type="ECO:0000256" key="2">
    <source>
        <dbReference type="ARBA" id="ARBA00022614"/>
    </source>
</evidence>
<proteinExistence type="inferred from homology"/>
<dbReference type="SUPFAM" id="SSF52058">
    <property type="entry name" value="L domain-like"/>
    <property type="match status" value="2"/>
</dbReference>
<keyword evidence="3" id="KW-0677">Repeat</keyword>
<dbReference type="InterPro" id="IPR036388">
    <property type="entry name" value="WH-like_DNA-bd_sf"/>
</dbReference>
<feature type="domain" description="NB-ARC" evidence="7">
    <location>
        <begin position="227"/>
        <end position="380"/>
    </location>
</feature>
<keyword evidence="12" id="KW-1185">Reference proteome</keyword>
<dbReference type="InterPro" id="IPR027417">
    <property type="entry name" value="P-loop_NTPase"/>
</dbReference>
<evidence type="ECO:0000256" key="3">
    <source>
        <dbReference type="ARBA" id="ARBA00022737"/>
    </source>
</evidence>
<dbReference type="PRINTS" id="PR00364">
    <property type="entry name" value="DISEASERSIST"/>
</dbReference>
<keyword evidence="2" id="KW-0433">Leucine-rich repeat</keyword>
<dbReference type="OMA" id="RLGEFHC"/>
<dbReference type="PANTHER" id="PTHR36766:SF40">
    <property type="entry name" value="DISEASE RESISTANCE PROTEIN RGA3"/>
    <property type="match status" value="1"/>
</dbReference>
<dbReference type="Gene3D" id="3.40.50.300">
    <property type="entry name" value="P-loop containing nucleotide triphosphate hydrolases"/>
    <property type="match status" value="1"/>
</dbReference>
<dbReference type="Pfam" id="PF25019">
    <property type="entry name" value="LRR_R13L1-DRL21"/>
    <property type="match status" value="1"/>
</dbReference>
<name>A0A9R0YHQ2_TRITD</name>
<evidence type="ECO:0000256" key="6">
    <source>
        <dbReference type="ARBA" id="ARBA00022840"/>
    </source>
</evidence>
<dbReference type="Pfam" id="PF18052">
    <property type="entry name" value="Rx_N"/>
    <property type="match status" value="1"/>
</dbReference>
<dbReference type="InterPro" id="IPR056789">
    <property type="entry name" value="LRR_R13L1-DRL21"/>
</dbReference>
<reference evidence="11 12" key="1">
    <citation type="submission" date="2017-09" db="EMBL/GenBank/DDBJ databases">
        <authorList>
            <consortium name="International Durum Wheat Genome Sequencing Consortium (IDWGSC)"/>
            <person name="Milanesi L."/>
        </authorList>
    </citation>
    <scope>NUCLEOTIDE SEQUENCE [LARGE SCALE GENOMIC DNA]</scope>
    <source>
        <strain evidence="12">cv. Svevo</strain>
    </source>
</reference>
<evidence type="ECO:0000313" key="11">
    <source>
        <dbReference type="EMBL" id="VAI54959.1"/>
    </source>
</evidence>
<evidence type="ECO:0000256" key="4">
    <source>
        <dbReference type="ARBA" id="ARBA00022741"/>
    </source>
</evidence>
<accession>A0A9R0YHQ2</accession>
<dbReference type="Gene3D" id="1.20.5.4130">
    <property type="match status" value="1"/>
</dbReference>
<dbReference type="SUPFAM" id="SSF52540">
    <property type="entry name" value="P-loop containing nucleoside triphosphate hydrolases"/>
    <property type="match status" value="1"/>
</dbReference>
<dbReference type="GO" id="GO:0043531">
    <property type="term" value="F:ADP binding"/>
    <property type="evidence" value="ECO:0007669"/>
    <property type="project" value="InterPro"/>
</dbReference>
<dbReference type="Pfam" id="PF00931">
    <property type="entry name" value="NB-ARC"/>
    <property type="match status" value="1"/>
</dbReference>
<dbReference type="InterPro" id="IPR058922">
    <property type="entry name" value="WHD_DRP"/>
</dbReference>
<dbReference type="Gene3D" id="1.10.8.430">
    <property type="entry name" value="Helical domain of apoptotic protease-activating factors"/>
    <property type="match status" value="1"/>
</dbReference>
<evidence type="ECO:0000259" key="7">
    <source>
        <dbReference type="Pfam" id="PF00931"/>
    </source>
</evidence>
<dbReference type="Gramene" id="TRITD6Bv1G043920.2">
    <property type="protein sequence ID" value="TRITD6Bv1G043920.2"/>
    <property type="gene ID" value="TRITD6Bv1G043920"/>
</dbReference>
<keyword evidence="4" id="KW-0547">Nucleotide-binding</keyword>
<evidence type="ECO:0000256" key="5">
    <source>
        <dbReference type="ARBA" id="ARBA00022821"/>
    </source>
</evidence>
<feature type="domain" description="Disease resistance protein winged helix" evidence="9">
    <location>
        <begin position="466"/>
        <end position="530"/>
    </location>
</feature>
<dbReference type="GO" id="GO:0051707">
    <property type="term" value="P:response to other organism"/>
    <property type="evidence" value="ECO:0007669"/>
    <property type="project" value="UniProtKB-ARBA"/>
</dbReference>
<evidence type="ECO:0000259" key="10">
    <source>
        <dbReference type="Pfam" id="PF25019"/>
    </source>
</evidence>
<dbReference type="Pfam" id="PF23559">
    <property type="entry name" value="WHD_DRP"/>
    <property type="match status" value="1"/>
</dbReference>
<dbReference type="InterPro" id="IPR041118">
    <property type="entry name" value="Rx_N"/>
</dbReference>
<keyword evidence="6" id="KW-0067">ATP-binding</keyword>
<dbReference type="InterPro" id="IPR002182">
    <property type="entry name" value="NB-ARC"/>
</dbReference>
<evidence type="ECO:0000259" key="8">
    <source>
        <dbReference type="Pfam" id="PF18052"/>
    </source>
</evidence>
<evidence type="ECO:0000256" key="1">
    <source>
        <dbReference type="ARBA" id="ARBA00008894"/>
    </source>
</evidence>
<sequence length="1153" mass="130567">MSLSAIGIISALNECVTLFQWAKSAISSLHSRWSGSQEQNLQDRVLQLESGLQCLRDTLPAMYSLINKAEWRSHNDGVASLLPNLKDAVSEAEDLLDEFRWYEKKVQVEGNASQFPFIDFFATVIQGSFNKLNDVQLRLNHLSRQIDTMVLHGVTHRFDKLVRPETTSLPNETKIFGRDKELKQVLGFLNVPANSKRRRATSSVNASTSAPVSNQVSTESRIYSLPVLPIVGIGGVGKTTLAQHICNHQRVKSHFELIIWICVSDDFDVKRLIKEVIQSCTGKVVTIDNLDFLQRALSNLVTNKRLLVVLDDMWDDALKENEQCWKRFIAPFRSVQEGSAMLVTTRCPKVTEGVRTMEPVILEGLKDDVFWNFFKSCIFGSENSDNDPELEHIGRSILPKLKGSPLAAKTLGRMLSMDLQASHWNFILESELWELRQEQTDILPALRLSYMYLPFYLKQCFAFCAVYPKDYRFEKACLAEIWAAEGFVEPQGGVPIQNIGCQYFEDLVARSFFQKVNGGYVIHDLLHDMAQMVSEHHCFILRNKSDFDKIPQNVRHLYVLSGSDFDDSDLLRLCKYTKLRTLICKKSLGRKASFVMDHWCTKLPRMRVISCASVDELPDSIGNWKHLRYLEICRAGLLMKRLPSTLCWLYHLQILYAKKCKLENLPDDFGKLTSLQKFESDGLTYYAGDQMTFDLEKCEEGKRISLIKKLNQFRGHLKIANGGMLSKDQAAEAELKNKKYLDELTLNMNSQRSQTIQENVIEVLEVLQPPISLKSLLLQNYAGVSLPSWLLPQNLPSLKSLTFAGCFELKSISSPMISQGINLNEIPAVGIFLSLADVTIDGCRNISSLEQFLCSDYVPAIKKIRIEHCEMLASVPTEKFGEFHFLEELVMCHCPNIRLQRLVSPSLQKLHLWRAGLFCNIDCCSLTYFDLSCESVTSINLQTWSLPALQELHVACKNLTSIGESPIFSISTGTSTTRAFSFLNVISFWMCQKLSALDDFLTQEYVPAVEKIEIKCCRELMSLPGENFGSFPYLKHLVVIECPSLKWQRGFTLPSSLQRLNLAQCGDISPYVPSCLLNLTSLVSLRMIVCQGITSIPGDIWRSNLTSLEELRISDCPDLVSFGGAKAVAMIKKVLICRCPNLRGVKEINREEH</sequence>
<dbReference type="EMBL" id="LT934122">
    <property type="protein sequence ID" value="VAI54959.1"/>
    <property type="molecule type" value="Genomic_DNA"/>
</dbReference>
<evidence type="ECO:0000259" key="9">
    <source>
        <dbReference type="Pfam" id="PF23559"/>
    </source>
</evidence>